<dbReference type="EMBL" id="MIEK01000012">
    <property type="protein sequence ID" value="OEH83070.1"/>
    <property type="molecule type" value="Genomic_DNA"/>
</dbReference>
<dbReference type="Pfam" id="PF13673">
    <property type="entry name" value="Acetyltransf_10"/>
    <property type="match status" value="1"/>
</dbReference>
<dbReference type="InterPro" id="IPR052564">
    <property type="entry name" value="N-acetyltrans/Recomb-assoc"/>
</dbReference>
<dbReference type="PANTHER" id="PTHR43451">
    <property type="entry name" value="ACETYLTRANSFERASE (GNAT) FAMILY PROTEIN"/>
    <property type="match status" value="1"/>
</dbReference>
<evidence type="ECO:0000313" key="2">
    <source>
        <dbReference type="EMBL" id="OEH83070.1"/>
    </source>
</evidence>
<dbReference type="PROSITE" id="PS51186">
    <property type="entry name" value="GNAT"/>
    <property type="match status" value="1"/>
</dbReference>
<dbReference type="GO" id="GO:0016747">
    <property type="term" value="F:acyltransferase activity, transferring groups other than amino-acyl groups"/>
    <property type="evidence" value="ECO:0007669"/>
    <property type="project" value="InterPro"/>
</dbReference>
<comment type="caution">
    <text evidence="2">The sequence shown here is derived from an EMBL/GenBank/DDBJ whole genome shotgun (WGS) entry which is preliminary data.</text>
</comment>
<gene>
    <name evidence="2" type="ORF">BCR26_02020</name>
</gene>
<dbReference type="SUPFAM" id="SSF55729">
    <property type="entry name" value="Acyl-CoA N-acyltransferases (Nat)"/>
    <property type="match status" value="1"/>
</dbReference>
<evidence type="ECO:0000313" key="3">
    <source>
        <dbReference type="Proteomes" id="UP000095256"/>
    </source>
</evidence>
<protein>
    <recommendedName>
        <fullName evidence="1">N-acetyltransferase domain-containing protein</fullName>
    </recommendedName>
</protein>
<evidence type="ECO:0000259" key="1">
    <source>
        <dbReference type="PROSITE" id="PS51186"/>
    </source>
</evidence>
<proteinExistence type="predicted"/>
<dbReference type="InterPro" id="IPR016181">
    <property type="entry name" value="Acyl_CoA_acyltransferase"/>
</dbReference>
<dbReference type="PANTHER" id="PTHR43451:SF1">
    <property type="entry name" value="ACETYLTRANSFERASE"/>
    <property type="match status" value="1"/>
</dbReference>
<organism evidence="2 3">
    <name type="scientific">Enterococcus rivorum</name>
    <dbReference type="NCBI Taxonomy" id="762845"/>
    <lineage>
        <taxon>Bacteria</taxon>
        <taxon>Bacillati</taxon>
        <taxon>Bacillota</taxon>
        <taxon>Bacilli</taxon>
        <taxon>Lactobacillales</taxon>
        <taxon>Enterococcaceae</taxon>
        <taxon>Enterococcus</taxon>
    </lineage>
</organism>
<dbReference type="CDD" id="cd04301">
    <property type="entry name" value="NAT_SF"/>
    <property type="match status" value="1"/>
</dbReference>
<sequence>MERRGNLKISLADMTKLETVFQNTRETIQQIYPEYYPKGTVAFFLNYHSRERIAEDISYEKVYIIEEKQKCAGTITINNNQIGRLFVLPDYQKQGIGSFLMEFGEKQIFRKYEFASLDSSLPGKKMYIKRGYKVTKSCSLVTGSGDILYYEEMSKMTLKVK</sequence>
<feature type="domain" description="N-acetyltransferase" evidence="1">
    <location>
        <begin position="15"/>
        <end position="154"/>
    </location>
</feature>
<dbReference type="STRING" id="762845.BCR26_02020"/>
<accession>A0A1E5KYV6</accession>
<keyword evidence="3" id="KW-1185">Reference proteome</keyword>
<dbReference type="AlphaFoldDB" id="A0A1E5KYV6"/>
<name>A0A1E5KYV6_9ENTE</name>
<dbReference type="Proteomes" id="UP000095256">
    <property type="component" value="Unassembled WGS sequence"/>
</dbReference>
<dbReference type="InterPro" id="IPR000182">
    <property type="entry name" value="GNAT_dom"/>
</dbReference>
<dbReference type="Gene3D" id="3.40.630.30">
    <property type="match status" value="1"/>
</dbReference>
<reference evidence="2 3" key="1">
    <citation type="submission" date="2016-09" db="EMBL/GenBank/DDBJ databases">
        <authorList>
            <person name="Capua I."/>
            <person name="De Benedictis P."/>
            <person name="Joannis T."/>
            <person name="Lombin L.H."/>
            <person name="Cattoli G."/>
        </authorList>
    </citation>
    <scope>NUCLEOTIDE SEQUENCE [LARGE SCALE GENOMIC DNA]</scope>
    <source>
        <strain evidence="2 3">LMG 25899</strain>
    </source>
</reference>